<name>A0A401L714_ASPAW</name>
<keyword evidence="3" id="KW-1185">Reference proteome</keyword>
<dbReference type="AlphaFoldDB" id="A0A401L714"/>
<protein>
    <recommendedName>
        <fullName evidence="4">Arylsulfotransferase</fullName>
    </recommendedName>
</protein>
<accession>A0A401L714</accession>
<evidence type="ECO:0000313" key="2">
    <source>
        <dbReference type="EMBL" id="GCB27317.1"/>
    </source>
</evidence>
<reference evidence="2 3" key="1">
    <citation type="submission" date="2016-09" db="EMBL/GenBank/DDBJ databases">
        <title>Aspergillus awamori IFM 58123T.</title>
        <authorList>
            <person name="Kusuya Y."/>
            <person name="Shimizu M."/>
            <person name="Takahashi H."/>
            <person name="Yaguchi T."/>
        </authorList>
    </citation>
    <scope>NUCLEOTIDE SEQUENCE [LARGE SCALE GENOMIC DNA]</scope>
    <source>
        <strain evidence="2 3">IFM 58123</strain>
    </source>
</reference>
<dbReference type="STRING" id="105351.A0A401L714"/>
<dbReference type="Proteomes" id="UP000286921">
    <property type="component" value="Unassembled WGS sequence"/>
</dbReference>
<keyword evidence="1" id="KW-0472">Membrane</keyword>
<evidence type="ECO:0008006" key="4">
    <source>
        <dbReference type="Google" id="ProtNLM"/>
    </source>
</evidence>
<keyword evidence="1" id="KW-1133">Transmembrane helix</keyword>
<dbReference type="SUPFAM" id="SSF50998">
    <property type="entry name" value="Quinoprotein alcohol dehydrogenase-like"/>
    <property type="match status" value="1"/>
</dbReference>
<dbReference type="InterPro" id="IPR053143">
    <property type="entry name" value="Arylsulfate_ST"/>
</dbReference>
<gene>
    <name evidence="2" type="ORF">AAWM_10202</name>
</gene>
<dbReference type="EMBL" id="BDHI01000028">
    <property type="protein sequence ID" value="GCB27317.1"/>
    <property type="molecule type" value="Genomic_DNA"/>
</dbReference>
<dbReference type="InterPro" id="IPR039535">
    <property type="entry name" value="ASST-like"/>
</dbReference>
<evidence type="ECO:0000313" key="3">
    <source>
        <dbReference type="Proteomes" id="UP000286921"/>
    </source>
</evidence>
<comment type="caution">
    <text evidence="2">The sequence shown here is derived from an EMBL/GenBank/DDBJ whole genome shotgun (WGS) entry which is preliminary data.</text>
</comment>
<sequence length="682" mass="76338">MWIQLQVRIHGGLLGGAGEFPSRPITANCDSFASSLVSAANGYRLRWIASTPRGWGALFLLFRLTPDPKLCLLSSLLPWTALVALAIRDDPMSSWTSALSRANRLRSRLSALHVVTVGAIISLSYLFYTFAVPQLNRLRLRADLSWYDLGLYGFGPSKSYVSFDYESPAVQISEWESGCDSRYTFLAPRGDSVAQPGPMILDSKGELVWMKYNWDVTQDFKVQRYQDTDYLTYWEGGETEGRGYGAWYMLDSTYTQRYVISPVGNYGGDLHEFTITPEGTALVTIYDPVPADLTPVGGPELGWVYDGVFQEIDIATGELIFEWRASKHYSINSTYEHLGKSGRVRGYAFDFYHINSVDKDDNGNYIVSARHTHTVSCIDKDTGEVLWTLGGKLNEFHDLSDGQATNFAWQHDARWHANSTLTLFDNASHSNDDPDNESRGVVIDLDVAARQASLRAEYYHPQQMRSLSQGNVQVLDDSGRVLVEWGHSAAFSEFSADGQLLCNTHFGASAFFGFGRVVSYRAFKGIWVGRPQTVPDAEVLGNHVYVSWNGATEVVAWRLEVWDSDDLNDNTFRVVSQFQKDGFETEIEIPEGLELPLFRLAALDSNGNVLGATELLQREQGGSFEQVMNPQYWVIVMAFVISGVGLFVGLYTCCGWGRYFRRCRSRSSEYQLVAFSDSDGSV</sequence>
<dbReference type="PANTHER" id="PTHR35340:SF5">
    <property type="entry name" value="ASST-DOMAIN-CONTAINING PROTEIN"/>
    <property type="match status" value="1"/>
</dbReference>
<feature type="transmembrane region" description="Helical" evidence="1">
    <location>
        <begin position="109"/>
        <end position="131"/>
    </location>
</feature>
<dbReference type="PANTHER" id="PTHR35340">
    <property type="entry name" value="PQQ ENZYME REPEAT PROTEIN-RELATED"/>
    <property type="match status" value="1"/>
</dbReference>
<keyword evidence="1" id="KW-0812">Transmembrane</keyword>
<evidence type="ECO:0000256" key="1">
    <source>
        <dbReference type="SAM" id="Phobius"/>
    </source>
</evidence>
<dbReference type="InterPro" id="IPR011047">
    <property type="entry name" value="Quinoprotein_ADH-like_sf"/>
</dbReference>
<proteinExistence type="predicted"/>
<dbReference type="Pfam" id="PF14269">
    <property type="entry name" value="Arylsulfotran_2"/>
    <property type="match status" value="1"/>
</dbReference>
<organism evidence="2 3">
    <name type="scientific">Aspergillus awamori</name>
    <name type="common">Black koji mold</name>
    <dbReference type="NCBI Taxonomy" id="105351"/>
    <lineage>
        <taxon>Eukaryota</taxon>
        <taxon>Fungi</taxon>
        <taxon>Dikarya</taxon>
        <taxon>Ascomycota</taxon>
        <taxon>Pezizomycotina</taxon>
        <taxon>Eurotiomycetes</taxon>
        <taxon>Eurotiomycetidae</taxon>
        <taxon>Eurotiales</taxon>
        <taxon>Aspergillaceae</taxon>
        <taxon>Aspergillus</taxon>
    </lineage>
</organism>
<feature type="transmembrane region" description="Helical" evidence="1">
    <location>
        <begin position="632"/>
        <end position="657"/>
    </location>
</feature>